<gene>
    <name evidence="2" type="ORF">BK798_03365</name>
</gene>
<protein>
    <submittedName>
        <fullName evidence="2">Uncharacterized protein</fullName>
    </submittedName>
</protein>
<evidence type="ECO:0000313" key="2">
    <source>
        <dbReference type="EMBL" id="ATZ59517.1"/>
    </source>
</evidence>
<organism evidence="2 3">
    <name type="scientific">Methanobrevibacter smithii</name>
    <dbReference type="NCBI Taxonomy" id="2173"/>
    <lineage>
        <taxon>Archaea</taxon>
        <taxon>Methanobacteriati</taxon>
        <taxon>Methanobacteriota</taxon>
        <taxon>Methanomada group</taxon>
        <taxon>Methanobacteria</taxon>
        <taxon>Methanobacteriales</taxon>
        <taxon>Methanobacteriaceae</taxon>
        <taxon>Methanobrevibacter</taxon>
    </lineage>
</organism>
<proteinExistence type="predicted"/>
<dbReference type="EMBL" id="CP017803">
    <property type="protein sequence ID" value="ATZ59517.1"/>
    <property type="molecule type" value="Genomic_DNA"/>
</dbReference>
<accession>A0A2H4U5W5</accession>
<feature type="transmembrane region" description="Helical" evidence="1">
    <location>
        <begin position="74"/>
        <end position="92"/>
    </location>
</feature>
<feature type="transmembrane region" description="Helical" evidence="1">
    <location>
        <begin position="6"/>
        <end position="30"/>
    </location>
</feature>
<reference evidence="3" key="1">
    <citation type="submission" date="2016-10" db="EMBL/GenBank/DDBJ databases">
        <authorList>
            <person name="Kim B.-C."/>
            <person name="Jeong H."/>
        </authorList>
    </citation>
    <scope>NUCLEOTIDE SEQUENCE [LARGE SCALE GENOMIC DNA]</scope>
    <source>
        <strain evidence="3">KB11</strain>
    </source>
</reference>
<feature type="transmembrane region" description="Helical" evidence="1">
    <location>
        <begin position="37"/>
        <end position="54"/>
    </location>
</feature>
<keyword evidence="1" id="KW-0472">Membrane</keyword>
<dbReference type="GeneID" id="35118383"/>
<keyword evidence="1" id="KW-1133">Transmembrane helix</keyword>
<keyword evidence="1" id="KW-0812">Transmembrane</keyword>
<dbReference type="AlphaFoldDB" id="A0A2H4U5W5"/>
<evidence type="ECO:0000256" key="1">
    <source>
        <dbReference type="SAM" id="Phobius"/>
    </source>
</evidence>
<evidence type="ECO:0000313" key="3">
    <source>
        <dbReference type="Proteomes" id="UP000232133"/>
    </source>
</evidence>
<sequence length="104" mass="11986">MMNGMKIILLIFIIFLTIIVSILISIIVIIKYRNKDIGIQIFALILISVASQFVSGNAPSSIMFYPKYPGRYWIIFNGILMIIIGLLIYDLLENWEFSINKLQK</sequence>
<name>A0A2H4U5W5_METSM</name>
<dbReference type="RefSeq" id="WP_100815352.1">
    <property type="nucleotide sequence ID" value="NZ_CP017803.1"/>
</dbReference>
<dbReference type="Proteomes" id="UP000232133">
    <property type="component" value="Chromosome"/>
</dbReference>